<feature type="compositionally biased region" description="Polar residues" evidence="3">
    <location>
        <begin position="226"/>
        <end position="242"/>
    </location>
</feature>
<feature type="binding site" evidence="2">
    <location>
        <position position="352"/>
    </location>
    <ligand>
        <name>a divalent metal cation</name>
        <dbReference type="ChEBI" id="CHEBI:60240"/>
        <label>1</label>
    </ligand>
</feature>
<reference evidence="4 5" key="1">
    <citation type="submission" date="2015-10" db="EMBL/GenBank/DDBJ databases">
        <title>Genome sequencing of Penicillium freii.</title>
        <authorList>
            <person name="Nguyen H.D."/>
            <person name="Visagie C.M."/>
            <person name="Seifert K.A."/>
        </authorList>
    </citation>
    <scope>NUCLEOTIDE SEQUENCE [LARGE SCALE GENOMIC DNA]</scope>
    <source>
        <strain evidence="4 5">DAOM 242723</strain>
    </source>
</reference>
<evidence type="ECO:0000256" key="3">
    <source>
        <dbReference type="SAM" id="MobiDB-lite"/>
    </source>
</evidence>
<keyword evidence="5" id="KW-1185">Reference proteome</keyword>
<dbReference type="STRING" id="48697.A0A101MCK0"/>
<accession>A0A101MCK0</accession>
<dbReference type="NCBIfam" id="TIGR00486">
    <property type="entry name" value="YbgI_SA1388"/>
    <property type="match status" value="1"/>
</dbReference>
<evidence type="ECO:0000256" key="2">
    <source>
        <dbReference type="PIRSR" id="PIRSR602678-1"/>
    </source>
</evidence>
<sequence length="434" mass="47184">MGVGSFITNSELPVGCGWWARVWLSIMFRRLALLRSSTCWSRLSMNFLRAATRRYSAMSTPMRSSECSPFTNVVVSSMRKLYPEALADKSFDNTGLLLEAPFDKSRIQTNSVLLTIDLTTAVADEAIKNRNSIVVAYHPIIFRGLKSLTFADSQQRSLLRLAQHGISVYSPHTAVDTVPSGMADWLCDVVTGSFKQVQQTPKTIIASCASTMYSAPSYPEAPIPAVQTQPSERPAHTRSTIHPSPPASIPEGFESAGAGRLVTFTEKQPLTTLVDNIASGIGLPGGIPIAIPQGQSVDDISIRTVGMCPGSGSGVLMKGDGELPDLLLTGEMSHHEALAATERGSVVISLSHTNSERGYLRSVMQPKLLAEVKKQWDEAFQDSEKTFDDLKKFDGVPSAAVLQIRDLHKDQGDVVVSVSQTDRDPYGIMIWRGN</sequence>
<gene>
    <name evidence="4" type="ORF">ACN42_g9191</name>
</gene>
<dbReference type="AlphaFoldDB" id="A0A101MCK0"/>
<feature type="binding site" evidence="2">
    <location>
        <position position="176"/>
    </location>
    <ligand>
        <name>a divalent metal cation</name>
        <dbReference type="ChEBI" id="CHEBI:60240"/>
        <label>1</label>
    </ligand>
</feature>
<proteinExistence type="inferred from homology"/>
<dbReference type="InterPro" id="IPR002678">
    <property type="entry name" value="DUF34/NIF3"/>
</dbReference>
<feature type="binding site" evidence="2">
    <location>
        <position position="138"/>
    </location>
    <ligand>
        <name>a divalent metal cation</name>
        <dbReference type="ChEBI" id="CHEBI:60240"/>
        <label>1</label>
    </ligand>
</feature>
<evidence type="ECO:0000313" key="4">
    <source>
        <dbReference type="EMBL" id="KUM57975.1"/>
    </source>
</evidence>
<dbReference type="PANTHER" id="PTHR13799:SF13">
    <property type="entry name" value="NIF3-LIKE PROTEIN 1"/>
    <property type="match status" value="1"/>
</dbReference>
<organism evidence="4 5">
    <name type="scientific">Penicillium freii</name>
    <dbReference type="NCBI Taxonomy" id="48697"/>
    <lineage>
        <taxon>Eukaryota</taxon>
        <taxon>Fungi</taxon>
        <taxon>Dikarya</taxon>
        <taxon>Ascomycota</taxon>
        <taxon>Pezizomycotina</taxon>
        <taxon>Eurotiomycetes</taxon>
        <taxon>Eurotiomycetidae</taxon>
        <taxon>Eurotiales</taxon>
        <taxon>Aspergillaceae</taxon>
        <taxon>Penicillium</taxon>
    </lineage>
</organism>
<dbReference type="EMBL" id="LLXE01000319">
    <property type="protein sequence ID" value="KUM57975.1"/>
    <property type="molecule type" value="Genomic_DNA"/>
</dbReference>
<evidence type="ECO:0000313" key="5">
    <source>
        <dbReference type="Proteomes" id="UP000055045"/>
    </source>
</evidence>
<dbReference type="Pfam" id="PF01784">
    <property type="entry name" value="DUF34_NIF3"/>
    <property type="match status" value="1"/>
</dbReference>
<name>A0A101MCK0_PENFR</name>
<dbReference type="PANTHER" id="PTHR13799">
    <property type="entry name" value="NGG1 INTERACTING FACTOR 3"/>
    <property type="match status" value="1"/>
</dbReference>
<feature type="binding site" evidence="2">
    <location>
        <position position="356"/>
    </location>
    <ligand>
        <name>a divalent metal cation</name>
        <dbReference type="ChEBI" id="CHEBI:60240"/>
        <label>1</label>
    </ligand>
</feature>
<protein>
    <recommendedName>
        <fullName evidence="6">NGG1 interacting factor Nif3</fullName>
    </recommendedName>
</protein>
<dbReference type="InterPro" id="IPR036069">
    <property type="entry name" value="DUF34/NIF3_sf"/>
</dbReference>
<evidence type="ECO:0008006" key="6">
    <source>
        <dbReference type="Google" id="ProtNLM"/>
    </source>
</evidence>
<dbReference type="GO" id="GO:0005739">
    <property type="term" value="C:mitochondrion"/>
    <property type="evidence" value="ECO:0007669"/>
    <property type="project" value="TreeGrafter"/>
</dbReference>
<dbReference type="FunFam" id="3.40.1390.30:FF:000001">
    <property type="entry name" value="GTP cyclohydrolase 1 type 2"/>
    <property type="match status" value="1"/>
</dbReference>
<comment type="similarity">
    <text evidence="1">Belongs to the GTP cyclohydrolase I type 2/NIF3 family.</text>
</comment>
<dbReference type="Proteomes" id="UP000055045">
    <property type="component" value="Unassembled WGS sequence"/>
</dbReference>
<evidence type="ECO:0000256" key="1">
    <source>
        <dbReference type="ARBA" id="ARBA00006964"/>
    </source>
</evidence>
<feature type="region of interest" description="Disordered" evidence="3">
    <location>
        <begin position="225"/>
        <end position="249"/>
    </location>
</feature>
<keyword evidence="2" id="KW-0479">Metal-binding</keyword>
<dbReference type="SUPFAM" id="SSF102705">
    <property type="entry name" value="NIF3 (NGG1p interacting factor 3)-like"/>
    <property type="match status" value="1"/>
</dbReference>
<dbReference type="GO" id="GO:0046872">
    <property type="term" value="F:metal ion binding"/>
    <property type="evidence" value="ECO:0007669"/>
    <property type="project" value="UniProtKB-KW"/>
</dbReference>
<comment type="caution">
    <text evidence="4">The sequence shown here is derived from an EMBL/GenBank/DDBJ whole genome shotgun (WGS) entry which is preliminary data.</text>
</comment>
<dbReference type="Gene3D" id="3.40.1390.30">
    <property type="entry name" value="NIF3 (NGG1p interacting factor 3)-like"/>
    <property type="match status" value="2"/>
</dbReference>
<dbReference type="FunFam" id="3.40.1390.30:FF:000008">
    <property type="entry name" value="NGG1 interacting factor Nif3"/>
    <property type="match status" value="1"/>
</dbReference>